<dbReference type="EMBL" id="CAAALY010034299">
    <property type="protein sequence ID" value="VEL17821.1"/>
    <property type="molecule type" value="Genomic_DNA"/>
</dbReference>
<feature type="compositionally biased region" description="Basic and acidic residues" evidence="1">
    <location>
        <begin position="177"/>
        <end position="187"/>
    </location>
</feature>
<keyword evidence="3" id="KW-1185">Reference proteome</keyword>
<evidence type="ECO:0000313" key="3">
    <source>
        <dbReference type="Proteomes" id="UP000784294"/>
    </source>
</evidence>
<name>A0A3S4ZR94_9PLAT</name>
<sequence length="218" mass="24779">MSVPTRLVGRQDNRPLVVARLAPGLDKVMGGHGFRCWLFITSLEPDLLAHLVRAPWLKHTHNFEPYLKIDVETGQKYTPIDRSYLLPYLVLCGSKMRYVTIRHVLSAQAGRLSSLHGENVCKSRSSCMRPTRDDRTTLEPHGTHGALQLFFRQRTSLQTPGPTRKDTTGVRYHKKQHDSPSSRPEERRAAGIALVMQTANPRPTPLWGLAWFGEMTFR</sequence>
<accession>A0A3S4ZR94</accession>
<evidence type="ECO:0000313" key="2">
    <source>
        <dbReference type="EMBL" id="VEL17821.1"/>
    </source>
</evidence>
<gene>
    <name evidence="2" type="ORF">PXEA_LOCUS11261</name>
</gene>
<organism evidence="2 3">
    <name type="scientific">Protopolystoma xenopodis</name>
    <dbReference type="NCBI Taxonomy" id="117903"/>
    <lineage>
        <taxon>Eukaryota</taxon>
        <taxon>Metazoa</taxon>
        <taxon>Spiralia</taxon>
        <taxon>Lophotrochozoa</taxon>
        <taxon>Platyhelminthes</taxon>
        <taxon>Monogenea</taxon>
        <taxon>Polyopisthocotylea</taxon>
        <taxon>Polystomatidea</taxon>
        <taxon>Polystomatidae</taxon>
        <taxon>Protopolystoma</taxon>
    </lineage>
</organism>
<protein>
    <submittedName>
        <fullName evidence="2">Uncharacterized protein</fullName>
    </submittedName>
</protein>
<proteinExistence type="predicted"/>
<evidence type="ECO:0000256" key="1">
    <source>
        <dbReference type="SAM" id="MobiDB-lite"/>
    </source>
</evidence>
<dbReference type="Proteomes" id="UP000784294">
    <property type="component" value="Unassembled WGS sequence"/>
</dbReference>
<comment type="caution">
    <text evidence="2">The sequence shown here is derived from an EMBL/GenBank/DDBJ whole genome shotgun (WGS) entry which is preliminary data.</text>
</comment>
<reference evidence="2" key="1">
    <citation type="submission" date="2018-11" db="EMBL/GenBank/DDBJ databases">
        <authorList>
            <consortium name="Pathogen Informatics"/>
        </authorList>
    </citation>
    <scope>NUCLEOTIDE SEQUENCE</scope>
</reference>
<dbReference type="AlphaFoldDB" id="A0A3S4ZR94"/>
<feature type="region of interest" description="Disordered" evidence="1">
    <location>
        <begin position="155"/>
        <end position="187"/>
    </location>
</feature>